<feature type="domain" description="Alpha-D-phosphohexomutase alpha/beta/alpha" evidence="10">
    <location>
        <begin position="258"/>
        <end position="364"/>
    </location>
</feature>
<keyword evidence="3" id="KW-0597">Phosphoprotein</keyword>
<sequence>MIIRSISGVRGLVDTDLTTDTVKAYARAFHIHVDPGLIMLGRDSRPSGEDLLDAFTEELIGLGRDLIVCGIVPTPTVQFMVEKSEASGGVIITASHNPIEWNGLKFVRDDGTFFHPNECEALFGLVDRNLPVDFDDKPGMLLPDQNSILKHSIHTIELSCIDINKIRNCHFKVVIDAVNGAGSEALPLLLEHLGCEVIRIHCEANGVFARGTEPLPENLVDLSKAVNRDHADVGFAVDPDADRLAVVNEKGVPLGEEYTLVLAAEGYIRMKDSKETFVANLSTSLAFEKMAEAHGCSVERSAVGEINVVQKMLEIGAELGGEGNGGIILKEAHLGRDSLVGAAMVLNRMAQDEKPISEIHANLPQFHIIKDKINLDVIDKDDLLEKAKSIFSDAEVNTIDGVKFSWSDRWIHLRSSNTEPIIRIYAEGPTQQDAQDLINKISTEI</sequence>
<dbReference type="SUPFAM" id="SSF53738">
    <property type="entry name" value="Phosphoglucomutase, first 3 domains"/>
    <property type="match status" value="3"/>
</dbReference>
<dbReference type="GO" id="GO:0004615">
    <property type="term" value="F:phosphomannomutase activity"/>
    <property type="evidence" value="ECO:0007669"/>
    <property type="project" value="UniProtKB-EC"/>
</dbReference>
<evidence type="ECO:0000259" key="7">
    <source>
        <dbReference type="Pfam" id="PF00408"/>
    </source>
</evidence>
<dbReference type="InterPro" id="IPR036900">
    <property type="entry name" value="A-D-PHexomutase_C_sf"/>
</dbReference>
<dbReference type="InterPro" id="IPR050060">
    <property type="entry name" value="Phosphoglucosamine_mutase"/>
</dbReference>
<evidence type="ECO:0000256" key="4">
    <source>
        <dbReference type="ARBA" id="ARBA00022723"/>
    </source>
</evidence>
<evidence type="ECO:0000256" key="5">
    <source>
        <dbReference type="ARBA" id="ARBA00022842"/>
    </source>
</evidence>
<evidence type="ECO:0000256" key="1">
    <source>
        <dbReference type="ARBA" id="ARBA00001946"/>
    </source>
</evidence>
<proteinExistence type="inferred from homology"/>
<accession>A0A160VES2</accession>
<dbReference type="PRINTS" id="PR00509">
    <property type="entry name" value="PGMPMM"/>
</dbReference>
<dbReference type="AlphaFoldDB" id="A0A160VES2"/>
<keyword evidence="6 11" id="KW-0413">Isomerase</keyword>
<evidence type="ECO:0000259" key="10">
    <source>
        <dbReference type="Pfam" id="PF02880"/>
    </source>
</evidence>
<evidence type="ECO:0000313" key="11">
    <source>
        <dbReference type="EMBL" id="CUV09038.1"/>
    </source>
</evidence>
<dbReference type="EMBL" id="FAXC01000164">
    <property type="protein sequence ID" value="CUV09038.1"/>
    <property type="molecule type" value="Genomic_DNA"/>
</dbReference>
<comment type="cofactor">
    <cofactor evidence="1">
        <name>Mg(2+)</name>
        <dbReference type="ChEBI" id="CHEBI:18420"/>
    </cofactor>
</comment>
<dbReference type="InterPro" id="IPR024086">
    <property type="entry name" value="GlmM_arc-type"/>
</dbReference>
<dbReference type="GO" id="GO:0008966">
    <property type="term" value="F:phosphoglucosamine mutase activity"/>
    <property type="evidence" value="ECO:0007669"/>
    <property type="project" value="UniProtKB-EC"/>
</dbReference>
<protein>
    <submittedName>
        <fullName evidence="11">Phosphomannomutase / Phosphoglucosamine mutase</fullName>
        <ecNumber evidence="11">5.4.2.10</ecNumber>
        <ecNumber evidence="11">5.4.2.8</ecNumber>
    </submittedName>
</protein>
<organism evidence="11">
    <name type="scientific">hydrothermal vent metagenome</name>
    <dbReference type="NCBI Taxonomy" id="652676"/>
    <lineage>
        <taxon>unclassified sequences</taxon>
        <taxon>metagenomes</taxon>
        <taxon>ecological metagenomes</taxon>
    </lineage>
</organism>
<dbReference type="NCBIfam" id="TIGR03990">
    <property type="entry name" value="Arch_GlmM"/>
    <property type="match status" value="1"/>
</dbReference>
<dbReference type="InterPro" id="IPR016055">
    <property type="entry name" value="A-D-PHexomutase_a/b/a-I/II/III"/>
</dbReference>
<dbReference type="PROSITE" id="PS00710">
    <property type="entry name" value="PGM_PMM"/>
    <property type="match status" value="1"/>
</dbReference>
<evidence type="ECO:0000256" key="3">
    <source>
        <dbReference type="ARBA" id="ARBA00022553"/>
    </source>
</evidence>
<dbReference type="GO" id="GO:0005829">
    <property type="term" value="C:cytosol"/>
    <property type="evidence" value="ECO:0007669"/>
    <property type="project" value="TreeGrafter"/>
</dbReference>
<feature type="domain" description="Alpha-D-phosphohexomutase alpha/beta/alpha" evidence="9">
    <location>
        <begin position="161"/>
        <end position="251"/>
    </location>
</feature>
<evidence type="ECO:0000259" key="9">
    <source>
        <dbReference type="Pfam" id="PF02879"/>
    </source>
</evidence>
<dbReference type="SUPFAM" id="SSF55957">
    <property type="entry name" value="Phosphoglucomutase, C-terminal domain"/>
    <property type="match status" value="1"/>
</dbReference>
<dbReference type="PANTHER" id="PTHR42946">
    <property type="entry name" value="PHOSPHOHEXOSE MUTASE"/>
    <property type="match status" value="1"/>
</dbReference>
<comment type="similarity">
    <text evidence="2">Belongs to the phosphohexose mutase family.</text>
</comment>
<dbReference type="EC" id="5.4.2.8" evidence="11"/>
<reference evidence="11" key="1">
    <citation type="submission" date="2015-10" db="EMBL/GenBank/DDBJ databases">
        <authorList>
            <person name="Gilbert D.G."/>
        </authorList>
    </citation>
    <scope>NUCLEOTIDE SEQUENCE</scope>
</reference>
<dbReference type="InterPro" id="IPR005841">
    <property type="entry name" value="Alpha-D-phosphohexomutase_SF"/>
</dbReference>
<evidence type="ECO:0000256" key="2">
    <source>
        <dbReference type="ARBA" id="ARBA00010231"/>
    </source>
</evidence>
<dbReference type="Pfam" id="PF02878">
    <property type="entry name" value="PGM_PMM_I"/>
    <property type="match status" value="1"/>
</dbReference>
<dbReference type="InterPro" id="IPR005846">
    <property type="entry name" value="A-D-PHexomutase_a/b/a-III"/>
</dbReference>
<evidence type="ECO:0000256" key="6">
    <source>
        <dbReference type="ARBA" id="ARBA00023235"/>
    </source>
</evidence>
<dbReference type="GO" id="GO:0006048">
    <property type="term" value="P:UDP-N-acetylglucosamine biosynthetic process"/>
    <property type="evidence" value="ECO:0007669"/>
    <property type="project" value="TreeGrafter"/>
</dbReference>
<dbReference type="GO" id="GO:0000287">
    <property type="term" value="F:magnesium ion binding"/>
    <property type="evidence" value="ECO:0007669"/>
    <property type="project" value="InterPro"/>
</dbReference>
<dbReference type="GO" id="GO:0009252">
    <property type="term" value="P:peptidoglycan biosynthetic process"/>
    <property type="evidence" value="ECO:0007669"/>
    <property type="project" value="TreeGrafter"/>
</dbReference>
<keyword evidence="4" id="KW-0479">Metal-binding</keyword>
<dbReference type="EC" id="5.4.2.10" evidence="11"/>
<name>A0A160VES2_9ZZZZ</name>
<evidence type="ECO:0000259" key="8">
    <source>
        <dbReference type="Pfam" id="PF02878"/>
    </source>
</evidence>
<dbReference type="GO" id="GO:0005975">
    <property type="term" value="P:carbohydrate metabolic process"/>
    <property type="evidence" value="ECO:0007669"/>
    <property type="project" value="InterPro"/>
</dbReference>
<dbReference type="Pfam" id="PF00408">
    <property type="entry name" value="PGM_PMM_IV"/>
    <property type="match status" value="1"/>
</dbReference>
<keyword evidence="5" id="KW-0460">Magnesium</keyword>
<dbReference type="InterPro" id="IPR005843">
    <property type="entry name" value="A-D-PHexomutase_C"/>
</dbReference>
<feature type="domain" description="Alpha-D-phosphohexomutase alpha/beta/alpha" evidence="8">
    <location>
        <begin position="7"/>
        <end position="123"/>
    </location>
</feature>
<dbReference type="InterPro" id="IPR005844">
    <property type="entry name" value="A-D-PHexomutase_a/b/a-I"/>
</dbReference>
<dbReference type="Pfam" id="PF02879">
    <property type="entry name" value="PGM_PMM_II"/>
    <property type="match status" value="1"/>
</dbReference>
<dbReference type="Gene3D" id="3.30.310.50">
    <property type="entry name" value="Alpha-D-phosphohexomutase, C-terminal domain"/>
    <property type="match status" value="1"/>
</dbReference>
<dbReference type="PANTHER" id="PTHR42946:SF1">
    <property type="entry name" value="PHOSPHOGLUCOMUTASE (ALPHA-D-GLUCOSE-1,6-BISPHOSPHATE-DEPENDENT)"/>
    <property type="match status" value="1"/>
</dbReference>
<dbReference type="Pfam" id="PF02880">
    <property type="entry name" value="PGM_PMM_III"/>
    <property type="match status" value="1"/>
</dbReference>
<dbReference type="InterPro" id="IPR016066">
    <property type="entry name" value="A-D-PHexomutase_CS"/>
</dbReference>
<feature type="domain" description="Alpha-D-phosphohexomutase C-terminal" evidence="7">
    <location>
        <begin position="373"/>
        <end position="441"/>
    </location>
</feature>
<dbReference type="InterPro" id="IPR005845">
    <property type="entry name" value="A-D-PHexomutase_a/b/a-II"/>
</dbReference>
<dbReference type="Gene3D" id="3.40.120.10">
    <property type="entry name" value="Alpha-D-Glucose-1,6-Bisphosphate, subunit A, domain 3"/>
    <property type="match status" value="3"/>
</dbReference>
<gene>
    <name evidence="11" type="ORF">MGWOODY_Mmi1365</name>
</gene>